<sequence>MAESNAITVVVPPEPSSRSEDLQSQILRVIAQKGHFRNVTEEGLRAEIHGKAPTVVKGAIPENEAQGGEDDTPQKRQERLWKRREEMIERLSYAQNEILCALDFVSLLISKQWVPAQGSMSPALKEAVPVGTLSGRTLKNKTLSTSSRRLLTSLSRGWRSEGFRSASDKLAATSSRLRNDAERESEYWAQIANLTTNGWAVSRLPRDRKAIGVHFGFAESAPQFRDRGFALLRQSDDGSVFLDRPSSPRRRTALGVSVIRNNAKTGYFHFRTAKGGQSGDINQQLRDMRDSLFEEELFYEVCREARVAANQGIHIRADAVEIEVGGDYQLSLAYGPEQEDDIPTNAEDKLIAEFVAVSLRLLLSAAHEANLSRRSQKPPPMTLKPRPGPEYALIRPVLAHLRHKAEATAFWNNCQALLRPFKQAGIPITIEIDKSSATVFDSLSLEASKTVLSHVMLPAKTGFKVHLTEGRIFEVGLATFLGPPLFGSRYESNPIDLGYCKIPTLRQETRDAATSSLRHMLTLALVAHMQEALMTQGIPGMPDSEVRYKGWTVTQPHNGELSLYDTGQVLRTLQVAVQTGSIVLKINNLVGATAMEWDVWTWTSQGATKASEVEVESERRSFDQVVLKLLSVLLFAGRA</sequence>
<dbReference type="Gene3D" id="6.10.250.2620">
    <property type="match status" value="1"/>
</dbReference>
<keyword evidence="4 8" id="KW-0805">Transcription regulation</keyword>
<protein>
    <recommendedName>
        <fullName evidence="3 8">Mediator of RNA polymerase II transcription subunit 17</fullName>
    </recommendedName>
    <alternativeName>
        <fullName evidence="7 8">Mediator complex subunit 17</fullName>
    </alternativeName>
</protein>
<dbReference type="EMBL" id="KN846954">
    <property type="protein sequence ID" value="KIV77757.1"/>
    <property type="molecule type" value="Genomic_DNA"/>
</dbReference>
<accession>A0A0D1Y4J7</accession>
<comment type="function">
    <text evidence="8">Component of the Mediator complex, a coactivator involved in the regulated transcription of nearly all RNA polymerase II-dependent genes. Mediator functions as a bridge to convey information from gene-specific regulatory proteins to the basal RNA polymerase II transcription machinery. Mediator is recruited to promoters by direct interactions with regulatory proteins and serves as a scaffold for the assembly of a functional preinitiation complex with RNA polymerase II and the general transcription factors.</text>
</comment>
<feature type="region of interest" description="Disordered" evidence="9">
    <location>
        <begin position="1"/>
        <end position="22"/>
    </location>
</feature>
<dbReference type="HOGENOM" id="CLU_015164_1_0_1"/>
<keyword evidence="6 8" id="KW-0539">Nucleus</keyword>
<proteinExistence type="inferred from homology"/>
<dbReference type="GO" id="GO:0070847">
    <property type="term" value="C:core mediator complex"/>
    <property type="evidence" value="ECO:0007669"/>
    <property type="project" value="TreeGrafter"/>
</dbReference>
<dbReference type="GO" id="GO:0003712">
    <property type="term" value="F:transcription coregulator activity"/>
    <property type="evidence" value="ECO:0007669"/>
    <property type="project" value="InterPro"/>
</dbReference>
<dbReference type="PANTHER" id="PTHR13114">
    <property type="entry name" value="MEDIATOR OF RNA POLYMERASE II TRANSCRIPTION SUBUNIT 17"/>
    <property type="match status" value="1"/>
</dbReference>
<dbReference type="STRING" id="1016849.A0A0D1Y4J7"/>
<keyword evidence="8" id="KW-0010">Activator</keyword>
<dbReference type="GO" id="GO:0016592">
    <property type="term" value="C:mediator complex"/>
    <property type="evidence" value="ECO:0007669"/>
    <property type="project" value="InterPro"/>
</dbReference>
<comment type="similarity">
    <text evidence="2 8">Belongs to the Mediator complex subunit 17 family.</text>
</comment>
<evidence type="ECO:0000256" key="2">
    <source>
        <dbReference type="ARBA" id="ARBA00005635"/>
    </source>
</evidence>
<organism evidence="10 11">
    <name type="scientific">Exophiala sideris</name>
    <dbReference type="NCBI Taxonomy" id="1016849"/>
    <lineage>
        <taxon>Eukaryota</taxon>
        <taxon>Fungi</taxon>
        <taxon>Dikarya</taxon>
        <taxon>Ascomycota</taxon>
        <taxon>Pezizomycotina</taxon>
        <taxon>Eurotiomycetes</taxon>
        <taxon>Chaetothyriomycetidae</taxon>
        <taxon>Chaetothyriales</taxon>
        <taxon>Herpotrichiellaceae</taxon>
        <taxon>Exophiala</taxon>
    </lineage>
</organism>
<evidence type="ECO:0000256" key="3">
    <source>
        <dbReference type="ARBA" id="ARBA00019610"/>
    </source>
</evidence>
<evidence type="ECO:0000256" key="6">
    <source>
        <dbReference type="ARBA" id="ARBA00023242"/>
    </source>
</evidence>
<dbReference type="Proteomes" id="UP000053599">
    <property type="component" value="Unassembled WGS sequence"/>
</dbReference>
<evidence type="ECO:0000313" key="11">
    <source>
        <dbReference type="Proteomes" id="UP000053599"/>
    </source>
</evidence>
<comment type="subcellular location">
    <subcellularLocation>
        <location evidence="1 8">Nucleus</location>
    </subcellularLocation>
</comment>
<name>A0A0D1Y4J7_9EURO</name>
<evidence type="ECO:0000256" key="5">
    <source>
        <dbReference type="ARBA" id="ARBA00023163"/>
    </source>
</evidence>
<evidence type="ECO:0000256" key="1">
    <source>
        <dbReference type="ARBA" id="ARBA00004123"/>
    </source>
</evidence>
<evidence type="ECO:0000256" key="7">
    <source>
        <dbReference type="ARBA" id="ARBA00032014"/>
    </source>
</evidence>
<dbReference type="InterPro" id="IPR019313">
    <property type="entry name" value="Mediator_Med17"/>
</dbReference>
<reference evidence="10 11" key="1">
    <citation type="submission" date="2015-01" db="EMBL/GenBank/DDBJ databases">
        <title>The Genome Sequence of Exophiala sideris CBS121828.</title>
        <authorList>
            <consortium name="The Broad Institute Genomics Platform"/>
            <person name="Cuomo C."/>
            <person name="de Hoog S."/>
            <person name="Gorbushina A."/>
            <person name="Stielow B."/>
            <person name="Teixiera M."/>
            <person name="Abouelleil A."/>
            <person name="Chapman S.B."/>
            <person name="Priest M."/>
            <person name="Young S.K."/>
            <person name="Wortman J."/>
            <person name="Nusbaum C."/>
            <person name="Birren B."/>
        </authorList>
    </citation>
    <scope>NUCLEOTIDE SEQUENCE [LARGE SCALE GENOMIC DNA]</scope>
    <source>
        <strain evidence="10 11">CBS 121828</strain>
    </source>
</reference>
<feature type="region of interest" description="Disordered" evidence="9">
    <location>
        <begin position="55"/>
        <end position="76"/>
    </location>
</feature>
<dbReference type="OrthoDB" id="5319830at2759"/>
<evidence type="ECO:0000313" key="10">
    <source>
        <dbReference type="EMBL" id="KIV77757.1"/>
    </source>
</evidence>
<gene>
    <name evidence="8" type="primary">MED17</name>
    <name evidence="10" type="ORF">PV11_09538</name>
</gene>
<evidence type="ECO:0000256" key="9">
    <source>
        <dbReference type="SAM" id="MobiDB-lite"/>
    </source>
</evidence>
<dbReference type="AlphaFoldDB" id="A0A0D1Y4J7"/>
<evidence type="ECO:0000256" key="4">
    <source>
        <dbReference type="ARBA" id="ARBA00023015"/>
    </source>
</evidence>
<keyword evidence="5 8" id="KW-0804">Transcription</keyword>
<dbReference type="PANTHER" id="PTHR13114:SF7">
    <property type="entry name" value="MEDIATOR OF RNA POLYMERASE II TRANSCRIPTION SUBUNIT 17"/>
    <property type="match status" value="1"/>
</dbReference>
<dbReference type="Pfam" id="PF10156">
    <property type="entry name" value="Med17"/>
    <property type="match status" value="1"/>
</dbReference>
<comment type="subunit">
    <text evidence="8">Component of the Mediator complex.</text>
</comment>
<dbReference type="GO" id="GO:0006357">
    <property type="term" value="P:regulation of transcription by RNA polymerase II"/>
    <property type="evidence" value="ECO:0007669"/>
    <property type="project" value="InterPro"/>
</dbReference>
<evidence type="ECO:0000256" key="8">
    <source>
        <dbReference type="RuleBase" id="RU364140"/>
    </source>
</evidence>